<dbReference type="PANTHER" id="PTHR30146:SF24">
    <property type="entry name" value="XYLOSE OPERON REGULATORY PROTEIN"/>
    <property type="match status" value="1"/>
</dbReference>
<dbReference type="AlphaFoldDB" id="A0A7G9WK41"/>
<dbReference type="SMART" id="SM00354">
    <property type="entry name" value="HTH_LACI"/>
    <property type="match status" value="1"/>
</dbReference>
<organism evidence="5 6">
    <name type="scientific">Caproicibacterium amylolyticum</name>
    <dbReference type="NCBI Taxonomy" id="2766537"/>
    <lineage>
        <taxon>Bacteria</taxon>
        <taxon>Bacillati</taxon>
        <taxon>Bacillota</taxon>
        <taxon>Clostridia</taxon>
        <taxon>Eubacteriales</taxon>
        <taxon>Oscillospiraceae</taxon>
        <taxon>Caproicibacterium</taxon>
    </lineage>
</organism>
<dbReference type="EMBL" id="CP060696">
    <property type="protein sequence ID" value="QNO19053.1"/>
    <property type="molecule type" value="Genomic_DNA"/>
</dbReference>
<accession>A0A7G9WK41</accession>
<dbReference type="InterPro" id="IPR028082">
    <property type="entry name" value="Peripla_BP_I"/>
</dbReference>
<dbReference type="Gene3D" id="3.40.50.2300">
    <property type="match status" value="2"/>
</dbReference>
<evidence type="ECO:0000259" key="4">
    <source>
        <dbReference type="PROSITE" id="PS50932"/>
    </source>
</evidence>
<dbReference type="InterPro" id="IPR000843">
    <property type="entry name" value="HTH_LacI"/>
</dbReference>
<dbReference type="Proteomes" id="UP000516046">
    <property type="component" value="Chromosome"/>
</dbReference>
<proteinExistence type="predicted"/>
<evidence type="ECO:0000256" key="2">
    <source>
        <dbReference type="ARBA" id="ARBA00023125"/>
    </source>
</evidence>
<reference evidence="5 6" key="1">
    <citation type="submission" date="2020-08" db="EMBL/GenBank/DDBJ databases">
        <authorList>
            <person name="Ren C."/>
            <person name="Gu Y."/>
            <person name="Xu Y."/>
        </authorList>
    </citation>
    <scope>NUCLEOTIDE SEQUENCE [LARGE SCALE GENOMIC DNA]</scope>
    <source>
        <strain evidence="5 6">LBM18003</strain>
    </source>
</reference>
<name>A0A7G9WK41_9FIRM</name>
<evidence type="ECO:0000256" key="1">
    <source>
        <dbReference type="ARBA" id="ARBA00023015"/>
    </source>
</evidence>
<dbReference type="GO" id="GO:0000976">
    <property type="term" value="F:transcription cis-regulatory region binding"/>
    <property type="evidence" value="ECO:0007669"/>
    <property type="project" value="TreeGrafter"/>
</dbReference>
<dbReference type="SUPFAM" id="SSF47413">
    <property type="entry name" value="lambda repressor-like DNA-binding domains"/>
    <property type="match status" value="1"/>
</dbReference>
<evidence type="ECO:0000313" key="5">
    <source>
        <dbReference type="EMBL" id="QNO19053.1"/>
    </source>
</evidence>
<dbReference type="GO" id="GO:0003700">
    <property type="term" value="F:DNA-binding transcription factor activity"/>
    <property type="evidence" value="ECO:0007669"/>
    <property type="project" value="TreeGrafter"/>
</dbReference>
<dbReference type="SUPFAM" id="SSF53822">
    <property type="entry name" value="Periplasmic binding protein-like I"/>
    <property type="match status" value="1"/>
</dbReference>
<dbReference type="RefSeq" id="WP_212508122.1">
    <property type="nucleotide sequence ID" value="NZ_CP060696.1"/>
</dbReference>
<dbReference type="CDD" id="cd06267">
    <property type="entry name" value="PBP1_LacI_sugar_binding-like"/>
    <property type="match status" value="1"/>
</dbReference>
<gene>
    <name evidence="5" type="ORF">H6X83_05385</name>
</gene>
<keyword evidence="2 5" id="KW-0238">DNA-binding</keyword>
<dbReference type="Pfam" id="PF13377">
    <property type="entry name" value="Peripla_BP_3"/>
    <property type="match status" value="1"/>
</dbReference>
<evidence type="ECO:0000313" key="6">
    <source>
        <dbReference type="Proteomes" id="UP000516046"/>
    </source>
</evidence>
<protein>
    <submittedName>
        <fullName evidence="5">LacI family DNA-binding transcriptional regulator</fullName>
    </submittedName>
</protein>
<keyword evidence="3" id="KW-0804">Transcription</keyword>
<feature type="domain" description="HTH lacI-type" evidence="4">
    <location>
        <begin position="10"/>
        <end position="65"/>
    </location>
</feature>
<dbReference type="PROSITE" id="PS50932">
    <property type="entry name" value="HTH_LACI_2"/>
    <property type="match status" value="1"/>
</dbReference>
<dbReference type="Pfam" id="PF00356">
    <property type="entry name" value="LacI"/>
    <property type="match status" value="1"/>
</dbReference>
<evidence type="ECO:0000256" key="3">
    <source>
        <dbReference type="ARBA" id="ARBA00023163"/>
    </source>
</evidence>
<dbReference type="Gene3D" id="1.10.260.40">
    <property type="entry name" value="lambda repressor-like DNA-binding domains"/>
    <property type="match status" value="1"/>
</dbReference>
<keyword evidence="6" id="KW-1185">Reference proteome</keyword>
<dbReference type="CDD" id="cd01392">
    <property type="entry name" value="HTH_LacI"/>
    <property type="match status" value="1"/>
</dbReference>
<dbReference type="PANTHER" id="PTHR30146">
    <property type="entry name" value="LACI-RELATED TRANSCRIPTIONAL REPRESSOR"/>
    <property type="match status" value="1"/>
</dbReference>
<sequence length="339" mass="37906">MEQPNQTQRVRICDIADELGVSTATVSNVIHGKTKKISDETVGRVQELLEKRQYIPSMAGILLAQNDSRIIGVVINNHEKYEGHVLEDVFIASSLNFLSAEIEAAGYFMMVKTTTAITDIVRFASMWNLEGMVLIGFCEQDFNKLREAMHVPFVVYDGYFKTPGRICNLIVDNFDGGFQAGTYLKQLGHKKALCISDNGICMDLSRYQGFQKGFGAANTDFMQIPMAKTERRIFYGTHLETLKKYTAVFAVSDYYAVDLMQFLQEQEIRIPEDISIIGFDDTPICQQVVPALTSIKQDGAQRARLALKTLAQLKSGEAEGTTITLPVTLVKRKSVKTIE</sequence>
<dbReference type="InterPro" id="IPR046335">
    <property type="entry name" value="LacI/GalR-like_sensor"/>
</dbReference>
<dbReference type="KEGG" id="caml:H6X83_05385"/>
<keyword evidence="1" id="KW-0805">Transcription regulation</keyword>
<dbReference type="InterPro" id="IPR010982">
    <property type="entry name" value="Lambda_DNA-bd_dom_sf"/>
</dbReference>